<evidence type="ECO:0000313" key="10">
    <source>
        <dbReference type="EMBL" id="PWJ29005.1"/>
    </source>
</evidence>
<keyword evidence="5 7" id="KW-1133">Transmembrane helix</keyword>
<feature type="transmembrane region" description="Helical" evidence="7">
    <location>
        <begin position="215"/>
        <end position="237"/>
    </location>
</feature>
<comment type="subcellular location">
    <subcellularLocation>
        <location evidence="1 7">Cell membrane</location>
        <topology evidence="1 7">Multi-pass membrane protein</topology>
    </subcellularLocation>
</comment>
<evidence type="ECO:0000313" key="11">
    <source>
        <dbReference type="Proteomes" id="UP000245845"/>
    </source>
</evidence>
<evidence type="ECO:0000256" key="6">
    <source>
        <dbReference type="ARBA" id="ARBA00023136"/>
    </source>
</evidence>
<feature type="transmembrane region" description="Helical" evidence="7">
    <location>
        <begin position="270"/>
        <end position="290"/>
    </location>
</feature>
<comment type="caution">
    <text evidence="10">The sequence shown here is derived from an EMBL/GenBank/DDBJ whole genome shotgun (WGS) entry which is preliminary data.</text>
</comment>
<dbReference type="SUPFAM" id="SSF161098">
    <property type="entry name" value="MetI-like"/>
    <property type="match status" value="1"/>
</dbReference>
<comment type="similarity">
    <text evidence="7">Belongs to the binding-protein-dependent transport system permease family.</text>
</comment>
<dbReference type="InterPro" id="IPR000515">
    <property type="entry name" value="MetI-like"/>
</dbReference>
<keyword evidence="11" id="KW-1185">Reference proteome</keyword>
<dbReference type="PANTHER" id="PTHR43744">
    <property type="entry name" value="ABC TRANSPORTER PERMEASE PROTEIN MG189-RELATED-RELATED"/>
    <property type="match status" value="1"/>
</dbReference>
<evidence type="ECO:0000256" key="2">
    <source>
        <dbReference type="ARBA" id="ARBA00022448"/>
    </source>
</evidence>
<dbReference type="CDD" id="cd06261">
    <property type="entry name" value="TM_PBP2"/>
    <property type="match status" value="1"/>
</dbReference>
<feature type="transmembrane region" description="Helical" evidence="7">
    <location>
        <begin position="105"/>
        <end position="130"/>
    </location>
</feature>
<evidence type="ECO:0000256" key="1">
    <source>
        <dbReference type="ARBA" id="ARBA00004651"/>
    </source>
</evidence>
<sequence>MRNFGRTAGRKRKSKGNSGGVRRKKRQLFDGVTGLFLFLVLVIMVSPLLLIVSYSFMGSGELKEVCGAVLSGMKGMAGFRFFPAYPTLRAYVQILLDSPEFFTSFWNSCIQTGGILLGQFLVAVPAAWAFANFRFPGKNVLWFLYMLLMILPFQVTMVSGYLVLNKIHLMDTFAAIILPGMFSTLPVFILRKTFAAVPREIIETAKVDGADEFRIFLSIGLPLGKAGIFAILILGFLESWNAIEQPMTYLKTAAYWPMSLYLPQIMEKNASLAFVASMIMLVPALLLFFFGQDYLEQGIAASGLKG</sequence>
<dbReference type="InterPro" id="IPR035906">
    <property type="entry name" value="MetI-like_sf"/>
</dbReference>
<evidence type="ECO:0000256" key="7">
    <source>
        <dbReference type="RuleBase" id="RU363032"/>
    </source>
</evidence>
<evidence type="ECO:0000256" key="8">
    <source>
        <dbReference type="SAM" id="MobiDB-lite"/>
    </source>
</evidence>
<dbReference type="PANTHER" id="PTHR43744:SF8">
    <property type="entry name" value="SN-GLYCEROL-3-PHOSPHATE TRANSPORT SYSTEM PERMEASE PROTEIN UGPE"/>
    <property type="match status" value="1"/>
</dbReference>
<feature type="domain" description="ABC transmembrane type-1" evidence="9">
    <location>
        <begin position="105"/>
        <end position="291"/>
    </location>
</feature>
<feature type="region of interest" description="Disordered" evidence="8">
    <location>
        <begin position="1"/>
        <end position="22"/>
    </location>
</feature>
<gene>
    <name evidence="10" type="ORF">A8806_107153</name>
</gene>
<protein>
    <submittedName>
        <fullName evidence="10">Carbohydrate ABC transporter membrane protein 2 (CUT1 family)</fullName>
    </submittedName>
</protein>
<accession>A0A2Y9BIH9</accession>
<dbReference type="GO" id="GO:0055085">
    <property type="term" value="P:transmembrane transport"/>
    <property type="evidence" value="ECO:0007669"/>
    <property type="project" value="InterPro"/>
</dbReference>
<name>A0A2Y9BIH9_9FIRM</name>
<organism evidence="10 11">
    <name type="scientific">Faecalicatena orotica</name>
    <dbReference type="NCBI Taxonomy" id="1544"/>
    <lineage>
        <taxon>Bacteria</taxon>
        <taxon>Bacillati</taxon>
        <taxon>Bacillota</taxon>
        <taxon>Clostridia</taxon>
        <taxon>Lachnospirales</taxon>
        <taxon>Lachnospiraceae</taxon>
        <taxon>Faecalicatena</taxon>
    </lineage>
</organism>
<keyword evidence="4 7" id="KW-0812">Transmembrane</keyword>
<feature type="transmembrane region" description="Helical" evidence="7">
    <location>
        <begin position="32"/>
        <end position="54"/>
    </location>
</feature>
<feature type="transmembrane region" description="Helical" evidence="7">
    <location>
        <begin position="176"/>
        <end position="194"/>
    </location>
</feature>
<dbReference type="EMBL" id="QGDL01000007">
    <property type="protein sequence ID" value="PWJ29005.1"/>
    <property type="molecule type" value="Genomic_DNA"/>
</dbReference>
<keyword evidence="2 7" id="KW-0813">Transport</keyword>
<dbReference type="GO" id="GO:0005886">
    <property type="term" value="C:plasma membrane"/>
    <property type="evidence" value="ECO:0007669"/>
    <property type="project" value="UniProtKB-SubCell"/>
</dbReference>
<dbReference type="Gene3D" id="1.10.3720.10">
    <property type="entry name" value="MetI-like"/>
    <property type="match status" value="1"/>
</dbReference>
<dbReference type="Pfam" id="PF00528">
    <property type="entry name" value="BPD_transp_1"/>
    <property type="match status" value="1"/>
</dbReference>
<feature type="transmembrane region" description="Helical" evidence="7">
    <location>
        <begin position="142"/>
        <end position="164"/>
    </location>
</feature>
<feature type="compositionally biased region" description="Basic residues" evidence="8">
    <location>
        <begin position="8"/>
        <end position="22"/>
    </location>
</feature>
<dbReference type="Proteomes" id="UP000245845">
    <property type="component" value="Unassembled WGS sequence"/>
</dbReference>
<evidence type="ECO:0000256" key="4">
    <source>
        <dbReference type="ARBA" id="ARBA00022692"/>
    </source>
</evidence>
<dbReference type="AlphaFoldDB" id="A0A2Y9BIH9"/>
<keyword evidence="6 7" id="KW-0472">Membrane</keyword>
<evidence type="ECO:0000256" key="3">
    <source>
        <dbReference type="ARBA" id="ARBA00022475"/>
    </source>
</evidence>
<dbReference type="PROSITE" id="PS50928">
    <property type="entry name" value="ABC_TM1"/>
    <property type="match status" value="1"/>
</dbReference>
<evidence type="ECO:0000259" key="9">
    <source>
        <dbReference type="PROSITE" id="PS50928"/>
    </source>
</evidence>
<evidence type="ECO:0000256" key="5">
    <source>
        <dbReference type="ARBA" id="ARBA00022989"/>
    </source>
</evidence>
<reference evidence="10 11" key="1">
    <citation type="submission" date="2018-05" db="EMBL/GenBank/DDBJ databases">
        <title>The Hungate 1000. A catalogue of reference genomes from the rumen microbiome.</title>
        <authorList>
            <person name="Kelly W."/>
        </authorList>
    </citation>
    <scope>NUCLEOTIDE SEQUENCE [LARGE SCALE GENOMIC DNA]</scope>
    <source>
        <strain evidence="10 11">NLAE-zl-C242</strain>
    </source>
</reference>
<keyword evidence="3" id="KW-1003">Cell membrane</keyword>
<proteinExistence type="inferred from homology"/>